<dbReference type="GO" id="GO:0019894">
    <property type="term" value="F:kinesin binding"/>
    <property type="evidence" value="ECO:0007669"/>
    <property type="project" value="TreeGrafter"/>
</dbReference>
<dbReference type="SMART" id="SM00028">
    <property type="entry name" value="TPR"/>
    <property type="match status" value="8"/>
</dbReference>
<feature type="repeat" description="TPR" evidence="10">
    <location>
        <begin position="598"/>
        <end position="631"/>
    </location>
</feature>
<keyword evidence="3" id="KW-0963">Cytoplasm</keyword>
<dbReference type="HOGENOM" id="CLU_014445_0_0_2"/>
<feature type="repeat" description="TPR" evidence="10">
    <location>
        <begin position="808"/>
        <end position="841"/>
    </location>
</feature>
<dbReference type="GO" id="GO:0005871">
    <property type="term" value="C:kinesin complex"/>
    <property type="evidence" value="ECO:0007669"/>
    <property type="project" value="InterPro"/>
</dbReference>
<protein>
    <submittedName>
        <fullName evidence="11">Uncharacterized protein</fullName>
    </submittedName>
</protein>
<reference evidence="11 12" key="1">
    <citation type="submission" date="2014-07" db="EMBL/GenBank/DDBJ databases">
        <title>Methanogenic archaea and the global carbon cycle.</title>
        <authorList>
            <person name="Henriksen J.R."/>
            <person name="Luke J."/>
            <person name="Reinhart S."/>
            <person name="Benedict M.N."/>
            <person name="Youngblut N.D."/>
            <person name="Metcalf M.E."/>
            <person name="Whitaker R.J."/>
            <person name="Metcalf W.W."/>
        </authorList>
    </citation>
    <scope>NUCLEOTIDE SEQUENCE [LARGE SCALE GENOMIC DNA]</scope>
    <source>
        <strain evidence="11 12">HI350</strain>
    </source>
</reference>
<evidence type="ECO:0000313" key="11">
    <source>
        <dbReference type="EMBL" id="AKB32820.1"/>
    </source>
</evidence>
<evidence type="ECO:0000256" key="9">
    <source>
        <dbReference type="ARBA" id="ARBA00023212"/>
    </source>
</evidence>
<evidence type="ECO:0000256" key="7">
    <source>
        <dbReference type="ARBA" id="ARBA00023054"/>
    </source>
</evidence>
<dbReference type="KEGG" id="msz:MSSIH_2130"/>
<dbReference type="PANTHER" id="PTHR45783:SF3">
    <property type="entry name" value="KINESIN LIGHT CHAIN"/>
    <property type="match status" value="1"/>
</dbReference>
<dbReference type="RefSeq" id="WP_148705470.1">
    <property type="nucleotide sequence ID" value="NZ_CP009507.1"/>
</dbReference>
<keyword evidence="7" id="KW-0175">Coiled coil</keyword>
<dbReference type="SUPFAM" id="SSF48452">
    <property type="entry name" value="TPR-like"/>
    <property type="match status" value="2"/>
</dbReference>
<evidence type="ECO:0000256" key="2">
    <source>
        <dbReference type="ARBA" id="ARBA00009622"/>
    </source>
</evidence>
<dbReference type="InterPro" id="IPR027417">
    <property type="entry name" value="P-loop_NTPase"/>
</dbReference>
<evidence type="ECO:0000256" key="4">
    <source>
        <dbReference type="ARBA" id="ARBA00022701"/>
    </source>
</evidence>
<dbReference type="InterPro" id="IPR019734">
    <property type="entry name" value="TPR_rpt"/>
</dbReference>
<dbReference type="GO" id="GO:0005874">
    <property type="term" value="C:microtubule"/>
    <property type="evidence" value="ECO:0007669"/>
    <property type="project" value="UniProtKB-KW"/>
</dbReference>
<evidence type="ECO:0000313" key="12">
    <source>
        <dbReference type="Proteomes" id="UP000033092"/>
    </source>
</evidence>
<keyword evidence="8" id="KW-0505">Motor protein</keyword>
<comment type="similarity">
    <text evidence="2">Belongs to the kinesin light chain family.</text>
</comment>
<evidence type="ECO:0000256" key="1">
    <source>
        <dbReference type="ARBA" id="ARBA00004245"/>
    </source>
</evidence>
<keyword evidence="4" id="KW-0493">Microtubule</keyword>
<dbReference type="GO" id="GO:0007018">
    <property type="term" value="P:microtubule-based movement"/>
    <property type="evidence" value="ECO:0007669"/>
    <property type="project" value="TreeGrafter"/>
</dbReference>
<dbReference type="PROSITE" id="PS50005">
    <property type="entry name" value="TPR"/>
    <property type="match status" value="5"/>
</dbReference>
<comment type="subcellular location">
    <subcellularLocation>
        <location evidence="1">Cytoplasm</location>
        <location evidence="1">Cytoskeleton</location>
    </subcellularLocation>
</comment>
<dbReference type="Proteomes" id="UP000033092">
    <property type="component" value="Chromosome"/>
</dbReference>
<proteinExistence type="inferred from homology"/>
<dbReference type="Pfam" id="PF13424">
    <property type="entry name" value="TPR_12"/>
    <property type="match status" value="4"/>
</dbReference>
<dbReference type="Gene3D" id="1.25.40.10">
    <property type="entry name" value="Tetratricopeptide repeat domain"/>
    <property type="match status" value="3"/>
</dbReference>
<dbReference type="AlphaFoldDB" id="A0A0E3PE47"/>
<dbReference type="EMBL" id="CP009507">
    <property type="protein sequence ID" value="AKB32820.1"/>
    <property type="molecule type" value="Genomic_DNA"/>
</dbReference>
<gene>
    <name evidence="11" type="ORF">MSSIH_2130</name>
</gene>
<dbReference type="InterPro" id="IPR011990">
    <property type="entry name" value="TPR-like_helical_dom_sf"/>
</dbReference>
<evidence type="ECO:0000256" key="3">
    <source>
        <dbReference type="ARBA" id="ARBA00022490"/>
    </source>
</evidence>
<dbReference type="PATRIC" id="fig|1434119.4.peg.2769"/>
<name>A0A0E3PE47_9EURY</name>
<dbReference type="PANTHER" id="PTHR45783">
    <property type="entry name" value="KINESIN LIGHT CHAIN"/>
    <property type="match status" value="1"/>
</dbReference>
<dbReference type="InterPro" id="IPR002151">
    <property type="entry name" value="Kinesin_light"/>
</dbReference>
<evidence type="ECO:0000256" key="5">
    <source>
        <dbReference type="ARBA" id="ARBA00022737"/>
    </source>
</evidence>
<organism evidence="11 12">
    <name type="scientific">Methanosarcina siciliae HI350</name>
    <dbReference type="NCBI Taxonomy" id="1434119"/>
    <lineage>
        <taxon>Archaea</taxon>
        <taxon>Methanobacteriati</taxon>
        <taxon>Methanobacteriota</taxon>
        <taxon>Stenosarchaea group</taxon>
        <taxon>Methanomicrobia</taxon>
        <taxon>Methanosarcinales</taxon>
        <taxon>Methanosarcinaceae</taxon>
        <taxon>Methanosarcina</taxon>
    </lineage>
</organism>
<dbReference type="SUPFAM" id="SSF52540">
    <property type="entry name" value="P-loop containing nucleoside triphosphate hydrolases"/>
    <property type="match status" value="1"/>
</dbReference>
<feature type="repeat" description="TPR" evidence="10">
    <location>
        <begin position="640"/>
        <end position="673"/>
    </location>
</feature>
<feature type="repeat" description="TPR" evidence="10">
    <location>
        <begin position="515"/>
        <end position="548"/>
    </location>
</feature>
<keyword evidence="5" id="KW-0677">Repeat</keyword>
<accession>A0A0E3PE47</accession>
<dbReference type="GeneID" id="41606209"/>
<keyword evidence="9" id="KW-0206">Cytoskeleton</keyword>
<feature type="repeat" description="TPR" evidence="10">
    <location>
        <begin position="724"/>
        <end position="757"/>
    </location>
</feature>
<keyword evidence="6 10" id="KW-0802">TPR repeat</keyword>
<dbReference type="GO" id="GO:0005737">
    <property type="term" value="C:cytoplasm"/>
    <property type="evidence" value="ECO:0007669"/>
    <property type="project" value="TreeGrafter"/>
</dbReference>
<dbReference type="PRINTS" id="PR00381">
    <property type="entry name" value="KINESINLIGHT"/>
</dbReference>
<dbReference type="Gene3D" id="3.40.50.300">
    <property type="entry name" value="P-loop containing nucleotide triphosphate hydrolases"/>
    <property type="match status" value="1"/>
</dbReference>
<evidence type="ECO:0000256" key="8">
    <source>
        <dbReference type="ARBA" id="ARBA00023175"/>
    </source>
</evidence>
<evidence type="ECO:0000256" key="10">
    <source>
        <dbReference type="PROSITE-ProRule" id="PRU00339"/>
    </source>
</evidence>
<sequence length="866" mass="99978">MSIRPKGCFDKNERPFVDRETYIQALREALNNLDQKDYSVLVYYGVGGIGKTSLRKELPKLLEKHKESHKNLNVIWANVDFSIESHRQMDKFLIILKNQLHEKYGVKFHLFDIGHAVYWRKVNPQLPLLKDSYSEGSIVTDLLDTFGGLVSINYRSIKSIVESSPDRFKEWALKRDEAIANIVNMEAAEIEKKLPIFWANDLADYLKFTSSSAVIFIDTYEALWESHRGQGDFNSKDKWIRDLVAELPGVLWVICGREALRWEETDPDWKEYLEQHHIGQLPEKDAVDLLNICGVENEEIQKVILDGSKGVPYYLDLAIDTYNTIKEKRQPVPADFSGTRSEVFERFMKYLDKQEIETLKVLSAPRFWDYHLFEALVRNFNTGYPLTSFSDLGNFSFTSKNHDGKWYMHQLMKESLQEYQGSDLRQIVHRFIFEYYNEKLSNIDVKNITEEHKTALMEGFYHANFALEPSELLKWLITTSELFDNAALWSISFPLYEEMLEIQETKLPSEHIDIAVTLHKIAASYYRKGKYKDALPFYLRSLEIRERCLGHEHPDVANVLSSMVWNYFQMGEYNKALSLGNRSLKILKALGTEPLSIAKASNAVAVIHKEMGKYENALSFYNQALVIREKELGSEHFDVAKTLSNMSSTYRRMGKYEDAISVCQRSLEIKEKILGPDNPSIAITLTNLAEIYRDIGMYEEGATLCQRALEIKERVHRSDHPSIATTLYILGDLYKNIGKHEEALALCQRSFEIKGRAHKCDHPAIANTSNVLAEIYECIGDFKESLIIYQQTLEIREKVLGKEHPDVATTLNDLAGLYRKRGKYEKAQLLYQRSLEIRETVLGSNHPDTIKTLNALSELYKSMSKI</sequence>
<evidence type="ECO:0000256" key="6">
    <source>
        <dbReference type="ARBA" id="ARBA00022803"/>
    </source>
</evidence>